<evidence type="ECO:0000256" key="7">
    <source>
        <dbReference type="ARBA" id="ARBA00023310"/>
    </source>
</evidence>
<evidence type="ECO:0000256" key="4">
    <source>
        <dbReference type="ARBA" id="ARBA00022781"/>
    </source>
</evidence>
<dbReference type="Proteomes" id="UP001054837">
    <property type="component" value="Unassembled WGS sequence"/>
</dbReference>
<dbReference type="PANTHER" id="PTHR11910">
    <property type="entry name" value="ATP SYNTHASE DELTA CHAIN"/>
    <property type="match status" value="1"/>
</dbReference>
<dbReference type="SUPFAM" id="SSF47928">
    <property type="entry name" value="N-terminal domain of the delta subunit of the F1F0-ATP synthase"/>
    <property type="match status" value="1"/>
</dbReference>
<evidence type="ECO:0000313" key="10">
    <source>
        <dbReference type="Proteomes" id="UP001054837"/>
    </source>
</evidence>
<evidence type="ECO:0000313" key="9">
    <source>
        <dbReference type="EMBL" id="GIY91098.1"/>
    </source>
</evidence>
<comment type="similarity">
    <text evidence="2">Belongs to the ATPase delta chain family.</text>
</comment>
<keyword evidence="4" id="KW-0375">Hydrogen ion transport</keyword>
<accession>A0AAV4XB99</accession>
<evidence type="ECO:0000256" key="1">
    <source>
        <dbReference type="ARBA" id="ARBA00004370"/>
    </source>
</evidence>
<dbReference type="InterPro" id="IPR000711">
    <property type="entry name" value="ATPase_OSCP/dsu"/>
</dbReference>
<dbReference type="GO" id="GO:0016020">
    <property type="term" value="C:membrane"/>
    <property type="evidence" value="ECO:0007669"/>
    <property type="project" value="UniProtKB-SubCell"/>
</dbReference>
<organism evidence="9 10">
    <name type="scientific">Caerostris darwini</name>
    <dbReference type="NCBI Taxonomy" id="1538125"/>
    <lineage>
        <taxon>Eukaryota</taxon>
        <taxon>Metazoa</taxon>
        <taxon>Ecdysozoa</taxon>
        <taxon>Arthropoda</taxon>
        <taxon>Chelicerata</taxon>
        <taxon>Arachnida</taxon>
        <taxon>Araneae</taxon>
        <taxon>Araneomorphae</taxon>
        <taxon>Entelegynae</taxon>
        <taxon>Araneoidea</taxon>
        <taxon>Araneidae</taxon>
        <taxon>Caerostris</taxon>
    </lineage>
</organism>
<name>A0AAV4XB99_9ARAC</name>
<evidence type="ECO:0000256" key="6">
    <source>
        <dbReference type="ARBA" id="ARBA00023136"/>
    </source>
</evidence>
<dbReference type="HAMAP" id="MF_01416">
    <property type="entry name" value="ATP_synth_delta_bact"/>
    <property type="match status" value="1"/>
</dbReference>
<dbReference type="GO" id="GO:0046933">
    <property type="term" value="F:proton-transporting ATP synthase activity, rotational mechanism"/>
    <property type="evidence" value="ECO:0007669"/>
    <property type="project" value="InterPro"/>
</dbReference>
<sequence>MSASKTVVTFARQFSSSSARQAAMIKPPVPVFGVEGRYATALYSAAMKEKKIDAVEKDIKDLKNLMSKDVKLSEFVLNPLLKVNVKVDALKKVFAKKNYSPLTLNLLVSMAENGRLKSLTPVLDCFNGIMSSIRGEVACQIVTAKPLDAATLAEFEKTLKSFVKKNEKVLLETTVDPSIIGGAIITIGDKYVDMSISSKIKAYNSVLREIV</sequence>
<evidence type="ECO:0000256" key="8">
    <source>
        <dbReference type="ARBA" id="ARBA00033369"/>
    </source>
</evidence>
<comment type="subcellular location">
    <subcellularLocation>
        <location evidence="1">Membrane</location>
    </subcellularLocation>
</comment>
<reference evidence="9 10" key="1">
    <citation type="submission" date="2021-06" db="EMBL/GenBank/DDBJ databases">
        <title>Caerostris darwini draft genome.</title>
        <authorList>
            <person name="Kono N."/>
            <person name="Arakawa K."/>
        </authorList>
    </citation>
    <scope>NUCLEOTIDE SEQUENCE [LARGE SCALE GENOMIC DNA]</scope>
</reference>
<keyword evidence="7" id="KW-0066">ATP synthesis</keyword>
<dbReference type="AlphaFoldDB" id="A0AAV4XB99"/>
<dbReference type="Gene3D" id="1.10.520.20">
    <property type="entry name" value="N-terminal domain of the delta subunit of the F1F0-ATP synthase"/>
    <property type="match status" value="1"/>
</dbReference>
<dbReference type="EMBL" id="BPLQ01015729">
    <property type="protein sequence ID" value="GIY91098.1"/>
    <property type="molecule type" value="Genomic_DNA"/>
</dbReference>
<keyword evidence="3" id="KW-0813">Transport</keyword>
<keyword evidence="10" id="KW-1185">Reference proteome</keyword>
<gene>
    <name evidence="9" type="primary">ATPsynO</name>
    <name evidence="9" type="ORF">CDAR_443751</name>
</gene>
<evidence type="ECO:0000256" key="5">
    <source>
        <dbReference type="ARBA" id="ARBA00023065"/>
    </source>
</evidence>
<proteinExistence type="inferred from homology"/>
<keyword evidence="5" id="KW-0406">Ion transport</keyword>
<evidence type="ECO:0000256" key="3">
    <source>
        <dbReference type="ARBA" id="ARBA00022448"/>
    </source>
</evidence>
<comment type="caution">
    <text evidence="9">The sequence shown here is derived from an EMBL/GenBank/DDBJ whole genome shotgun (WGS) entry which is preliminary data.</text>
</comment>
<dbReference type="InterPro" id="IPR026015">
    <property type="entry name" value="ATP_synth_OSCP/delta_N_sf"/>
</dbReference>
<keyword evidence="6" id="KW-0472">Membrane</keyword>
<evidence type="ECO:0000256" key="2">
    <source>
        <dbReference type="ARBA" id="ARBA00007046"/>
    </source>
</evidence>
<dbReference type="Pfam" id="PF00213">
    <property type="entry name" value="OSCP"/>
    <property type="match status" value="1"/>
</dbReference>
<dbReference type="NCBIfam" id="TIGR01145">
    <property type="entry name" value="ATP_synt_delta"/>
    <property type="match status" value="1"/>
</dbReference>
<protein>
    <recommendedName>
        <fullName evidence="8">Oligomycin sensitivity conferral protein</fullName>
    </recommendedName>
</protein>
<dbReference type="PRINTS" id="PR00125">
    <property type="entry name" value="ATPASEDELTA"/>
</dbReference>